<dbReference type="Proteomes" id="UP000184226">
    <property type="component" value="Unassembled WGS sequence"/>
</dbReference>
<dbReference type="RefSeq" id="WP_073103182.1">
    <property type="nucleotide sequence ID" value="NZ_FQXE01000005.1"/>
</dbReference>
<keyword evidence="12" id="KW-0170">Cobalt</keyword>
<evidence type="ECO:0000256" key="10">
    <source>
        <dbReference type="ARBA" id="ARBA00023112"/>
    </source>
</evidence>
<dbReference type="PANTHER" id="PTHR40659:SF1">
    <property type="entry name" value="NICKEL_COBALT EFFLUX SYSTEM RCNA"/>
    <property type="match status" value="1"/>
</dbReference>
<dbReference type="InterPro" id="IPR011541">
    <property type="entry name" value="Ni/Co_transpt_high_affinity"/>
</dbReference>
<evidence type="ECO:0000313" key="14">
    <source>
        <dbReference type="EMBL" id="SHH81885.1"/>
    </source>
</evidence>
<sequence length="327" mass="34553">MQITQGRYFRVLAGGGIAGALTLALWVCAGDYDVRGKLLAWLMSTQAELHRELASAMRLVAQEGWAATWPLIGISLLYGVFHAAGPGHGKAVIATYLGTSRTRLRRGLLLSVLSAIVQGVVAVMLVEAVVGLLGYSLRRTQGAAAQLENISFALVAVLGAALALRSMTVLYRRWRQPNRHAGSLFAGGGEMQAYCADCGGLHRLAGGHMDQPLTWRTGLPIVLAIGMRPCTGAILVLLVAYSLGLRWVGIAAVLAMSLGTSATVALLATAAVTLRQGMLRVFQRQTSSKRRTGVIFDVLGLIGGTGIFLIGIGLIQQGLKASSHPLF</sequence>
<dbReference type="STRING" id="658167.SAMN04488135_10566"/>
<keyword evidence="7 13" id="KW-0812">Transmembrane</keyword>
<evidence type="ECO:0000256" key="4">
    <source>
        <dbReference type="ARBA" id="ARBA00022448"/>
    </source>
</evidence>
<evidence type="ECO:0000256" key="11">
    <source>
        <dbReference type="ARBA" id="ARBA00023136"/>
    </source>
</evidence>
<keyword evidence="8 13" id="KW-1133">Transmembrane helix</keyword>
<evidence type="ECO:0000256" key="5">
    <source>
        <dbReference type="ARBA" id="ARBA00022475"/>
    </source>
</evidence>
<reference evidence="14 15" key="1">
    <citation type="submission" date="2016-11" db="EMBL/GenBank/DDBJ databases">
        <authorList>
            <person name="Jaros S."/>
            <person name="Januszkiewicz K."/>
            <person name="Wedrychowicz H."/>
        </authorList>
    </citation>
    <scope>NUCLEOTIDE SEQUENCE [LARGE SCALE GENOMIC DNA]</scope>
    <source>
        <strain evidence="14 15">CGMCC 1.10190</strain>
    </source>
</reference>
<evidence type="ECO:0000256" key="2">
    <source>
        <dbReference type="ARBA" id="ARBA00004651"/>
    </source>
</evidence>
<dbReference type="GO" id="GO:0032025">
    <property type="term" value="P:response to cobalt ion"/>
    <property type="evidence" value="ECO:0007669"/>
    <property type="project" value="TreeGrafter"/>
</dbReference>
<keyword evidence="3" id="KW-0171">Cobalt transport</keyword>
<dbReference type="GO" id="GO:0010045">
    <property type="term" value="P:response to nickel cation"/>
    <property type="evidence" value="ECO:0007669"/>
    <property type="project" value="TreeGrafter"/>
</dbReference>
<feature type="transmembrane region" description="Helical" evidence="13">
    <location>
        <begin position="219"/>
        <end position="241"/>
    </location>
</feature>
<keyword evidence="4 13" id="KW-0813">Transport</keyword>
<dbReference type="OrthoDB" id="8617493at2"/>
<organism evidence="14 15">
    <name type="scientific">Pollutimonas bauzanensis</name>
    <dbReference type="NCBI Taxonomy" id="658167"/>
    <lineage>
        <taxon>Bacteria</taxon>
        <taxon>Pseudomonadati</taxon>
        <taxon>Pseudomonadota</taxon>
        <taxon>Betaproteobacteria</taxon>
        <taxon>Burkholderiales</taxon>
        <taxon>Alcaligenaceae</taxon>
        <taxon>Pollutimonas</taxon>
    </lineage>
</organism>
<evidence type="ECO:0000256" key="13">
    <source>
        <dbReference type="RuleBase" id="RU362101"/>
    </source>
</evidence>
<gene>
    <name evidence="14" type="ORF">SAMN04488135_10566</name>
</gene>
<feature type="transmembrane region" description="Helical" evidence="13">
    <location>
        <begin position="67"/>
        <end position="87"/>
    </location>
</feature>
<feature type="transmembrane region" description="Helical" evidence="13">
    <location>
        <begin position="294"/>
        <end position="315"/>
    </location>
</feature>
<comment type="function">
    <text evidence="1">Efflux system for nickel and cobalt.</text>
</comment>
<evidence type="ECO:0000256" key="12">
    <source>
        <dbReference type="ARBA" id="ARBA00023285"/>
    </source>
</evidence>
<evidence type="ECO:0000313" key="15">
    <source>
        <dbReference type="Proteomes" id="UP000184226"/>
    </source>
</evidence>
<dbReference type="PANTHER" id="PTHR40659">
    <property type="entry name" value="NICKEL/COBALT EFFLUX SYSTEM RCNA"/>
    <property type="match status" value="1"/>
</dbReference>
<dbReference type="GO" id="GO:0005886">
    <property type="term" value="C:plasma membrane"/>
    <property type="evidence" value="ECO:0007669"/>
    <property type="project" value="UniProtKB-SubCell"/>
</dbReference>
<evidence type="ECO:0000256" key="6">
    <source>
        <dbReference type="ARBA" id="ARBA00022596"/>
    </source>
</evidence>
<keyword evidence="11 13" id="KW-0472">Membrane</keyword>
<accession>A0A1M5W318</accession>
<dbReference type="GO" id="GO:0046583">
    <property type="term" value="F:monoatomic cation efflux transmembrane transporter activity"/>
    <property type="evidence" value="ECO:0007669"/>
    <property type="project" value="TreeGrafter"/>
</dbReference>
<evidence type="ECO:0000256" key="7">
    <source>
        <dbReference type="ARBA" id="ARBA00022692"/>
    </source>
</evidence>
<evidence type="ECO:0000256" key="9">
    <source>
        <dbReference type="ARBA" id="ARBA00023065"/>
    </source>
</evidence>
<dbReference type="InterPro" id="IPR051224">
    <property type="entry name" value="NiCoT_RcnA"/>
</dbReference>
<name>A0A1M5W318_9BURK</name>
<keyword evidence="10" id="KW-0921">Nickel transport</keyword>
<keyword evidence="9" id="KW-0406">Ion transport</keyword>
<evidence type="ECO:0000256" key="1">
    <source>
        <dbReference type="ARBA" id="ARBA00002510"/>
    </source>
</evidence>
<comment type="subcellular location">
    <subcellularLocation>
        <location evidence="2 13">Cell membrane</location>
        <topology evidence="2 13">Multi-pass membrane protein</topology>
    </subcellularLocation>
</comment>
<dbReference type="Pfam" id="PF03824">
    <property type="entry name" value="NicO"/>
    <property type="match status" value="1"/>
</dbReference>
<dbReference type="EMBL" id="FQXE01000005">
    <property type="protein sequence ID" value="SHH81885.1"/>
    <property type="molecule type" value="Genomic_DNA"/>
</dbReference>
<keyword evidence="15" id="KW-1185">Reference proteome</keyword>
<feature type="transmembrane region" description="Helical" evidence="13">
    <location>
        <begin position="108"/>
        <end position="130"/>
    </location>
</feature>
<evidence type="ECO:0000256" key="3">
    <source>
        <dbReference type="ARBA" id="ARBA00022426"/>
    </source>
</evidence>
<comment type="similarity">
    <text evidence="13">Belongs to the NiCoT transporter (TC 2.A.52) family.</text>
</comment>
<dbReference type="AlphaFoldDB" id="A0A1M5W318"/>
<feature type="transmembrane region" description="Helical" evidence="13">
    <location>
        <begin position="247"/>
        <end position="274"/>
    </location>
</feature>
<keyword evidence="6" id="KW-0533">Nickel</keyword>
<evidence type="ECO:0000256" key="8">
    <source>
        <dbReference type="ARBA" id="ARBA00022989"/>
    </source>
</evidence>
<protein>
    <recommendedName>
        <fullName evidence="13">Nickel/cobalt efflux system</fullName>
    </recommendedName>
</protein>
<proteinExistence type="inferred from homology"/>
<dbReference type="GO" id="GO:0006824">
    <property type="term" value="P:cobalt ion transport"/>
    <property type="evidence" value="ECO:0007669"/>
    <property type="project" value="UniProtKB-KW"/>
</dbReference>
<dbReference type="GO" id="GO:0015099">
    <property type="term" value="F:nickel cation transmembrane transporter activity"/>
    <property type="evidence" value="ECO:0007669"/>
    <property type="project" value="UniProtKB-UniRule"/>
</dbReference>
<feature type="transmembrane region" description="Helical" evidence="13">
    <location>
        <begin position="12"/>
        <end position="32"/>
    </location>
</feature>
<feature type="transmembrane region" description="Helical" evidence="13">
    <location>
        <begin position="150"/>
        <end position="171"/>
    </location>
</feature>
<keyword evidence="5" id="KW-1003">Cell membrane</keyword>